<gene>
    <name evidence="1" type="ORF">EKD96_24810</name>
</gene>
<evidence type="ECO:0000313" key="1">
    <source>
        <dbReference type="EMBL" id="RXL14287.1"/>
    </source>
</evidence>
<accession>A0A4Q1DJC8</accession>
<dbReference type="RefSeq" id="WP_000035046.1">
    <property type="nucleotide sequence ID" value="NZ_JBNVNF010000014.1"/>
</dbReference>
<dbReference type="EMBL" id="SDIQ01000072">
    <property type="protein sequence ID" value="RXL14287.1"/>
    <property type="molecule type" value="Genomic_DNA"/>
</dbReference>
<comment type="caution">
    <text evidence="1">The sequence shown here is derived from an EMBL/GenBank/DDBJ whole genome shotgun (WGS) entry which is preliminary data.</text>
</comment>
<sequence length="118" mass="13262">MANYNEIDPLLALELSGVKTYSSQEEAWAARLYEWFNTLQGEVYGDPSWGNILPQFKHEPTNLSHIQVAIEARLLAKLAVDLPDVPVRGLSVKEGEAMDMLKISIQIHSTVITQEVRI</sequence>
<organism evidence="1">
    <name type="scientific">Salmonella enterica</name>
    <name type="common">Salmonella choleraesuis</name>
    <dbReference type="NCBI Taxonomy" id="28901"/>
    <lineage>
        <taxon>Bacteria</taxon>
        <taxon>Pseudomonadati</taxon>
        <taxon>Pseudomonadota</taxon>
        <taxon>Gammaproteobacteria</taxon>
        <taxon>Enterobacterales</taxon>
        <taxon>Enterobacteriaceae</taxon>
        <taxon>Salmonella</taxon>
    </lineage>
</organism>
<proteinExistence type="predicted"/>
<protein>
    <recommendedName>
        <fullName evidence="2">Morphogenetic protein</fullName>
    </recommendedName>
</protein>
<reference evidence="1" key="1">
    <citation type="submission" date="2019-01" db="EMBL/GenBank/DDBJ databases">
        <title>Whole genome sequencing of Salmonella enterica.</title>
        <authorList>
            <person name="Cao G."/>
        </authorList>
    </citation>
    <scope>NUCLEOTIDE SEQUENCE [LARGE SCALE GENOMIC DNA]</scope>
    <source>
        <strain evidence="1">CFSAN074594</strain>
    </source>
</reference>
<dbReference type="AlphaFoldDB" id="A0A4Q1DJC8"/>
<evidence type="ECO:0008006" key="2">
    <source>
        <dbReference type="Google" id="ProtNLM"/>
    </source>
</evidence>
<dbReference type="Proteomes" id="UP000839536">
    <property type="component" value="Unassembled WGS sequence"/>
</dbReference>
<name>A0A4Q1DJC8_SALER</name>